<dbReference type="InterPro" id="IPR027417">
    <property type="entry name" value="P-loop_NTPase"/>
</dbReference>
<dbReference type="WBParaSite" id="snap_masked-unitig_19312-processed-gene-0.1-mRNA-1">
    <property type="protein sequence ID" value="snap_masked-unitig_19312-processed-gene-0.1-mRNA-1"/>
    <property type="gene ID" value="snap_masked-unitig_19312-processed-gene-0.1"/>
</dbReference>
<dbReference type="Proteomes" id="UP000095280">
    <property type="component" value="Unplaced"/>
</dbReference>
<accession>A0A1I8JN24</accession>
<feature type="domain" description="DEAD/DEAH-box helicase" evidence="2">
    <location>
        <begin position="139"/>
        <end position="208"/>
    </location>
</feature>
<reference evidence="4" key="1">
    <citation type="submission" date="2016-11" db="UniProtKB">
        <authorList>
            <consortium name="WormBaseParasite"/>
        </authorList>
    </citation>
    <scope>IDENTIFICATION</scope>
</reference>
<organism evidence="3 4">
    <name type="scientific">Macrostomum lignano</name>
    <dbReference type="NCBI Taxonomy" id="282301"/>
    <lineage>
        <taxon>Eukaryota</taxon>
        <taxon>Metazoa</taxon>
        <taxon>Spiralia</taxon>
        <taxon>Lophotrochozoa</taxon>
        <taxon>Platyhelminthes</taxon>
        <taxon>Rhabditophora</taxon>
        <taxon>Macrostomorpha</taxon>
        <taxon>Macrostomida</taxon>
        <taxon>Macrostomidae</taxon>
        <taxon>Macrostomum</taxon>
    </lineage>
</organism>
<sequence length="230" mass="24743">MAGSSSSTRGPPLSQLISSVKLLMIAGKTWIAARRRSSSSSSSMSTSGGGGGGGGGGFSGRSGGSEDWSQMLPPNERQERELFSGHNTGINFDEYDNIPVEITGPDAEAITPIESFDMMSDFHPVIRSAIQLTGYKRPTPVQKWAMPVTWSKRDLMACAQTGSGKTAAFLIPILNLMYTEGPGQSIAASRSSRRKQFPVALVLAPTRESWPPRYTKRLRNSLIDRAFAAV</sequence>
<dbReference type="PANTHER" id="PTHR47958">
    <property type="entry name" value="ATP-DEPENDENT RNA HELICASE DBP3"/>
    <property type="match status" value="1"/>
</dbReference>
<dbReference type="Pfam" id="PF00270">
    <property type="entry name" value="DEAD"/>
    <property type="match status" value="1"/>
</dbReference>
<keyword evidence="3" id="KW-1185">Reference proteome</keyword>
<dbReference type="SUPFAM" id="SSF52540">
    <property type="entry name" value="P-loop containing nucleoside triphosphate hydrolases"/>
    <property type="match status" value="1"/>
</dbReference>
<feature type="compositionally biased region" description="Gly residues" evidence="1">
    <location>
        <begin position="47"/>
        <end position="63"/>
    </location>
</feature>
<dbReference type="InterPro" id="IPR011545">
    <property type="entry name" value="DEAD/DEAH_box_helicase_dom"/>
</dbReference>
<proteinExistence type="predicted"/>
<evidence type="ECO:0000313" key="4">
    <source>
        <dbReference type="WBParaSite" id="snap_masked-unitig_19312-processed-gene-0.1-mRNA-1"/>
    </source>
</evidence>
<dbReference type="Gene3D" id="3.40.50.300">
    <property type="entry name" value="P-loop containing nucleotide triphosphate hydrolases"/>
    <property type="match status" value="1"/>
</dbReference>
<evidence type="ECO:0000256" key="1">
    <source>
        <dbReference type="SAM" id="MobiDB-lite"/>
    </source>
</evidence>
<dbReference type="GO" id="GO:0005524">
    <property type="term" value="F:ATP binding"/>
    <property type="evidence" value="ECO:0007669"/>
    <property type="project" value="InterPro"/>
</dbReference>
<protein>
    <submittedName>
        <fullName evidence="4">DEAD domain-containing protein</fullName>
    </submittedName>
</protein>
<name>A0A1I8JN24_9PLAT</name>
<dbReference type="AlphaFoldDB" id="A0A1I8JN24"/>
<feature type="region of interest" description="Disordered" evidence="1">
    <location>
        <begin position="33"/>
        <end position="72"/>
    </location>
</feature>
<evidence type="ECO:0000313" key="3">
    <source>
        <dbReference type="Proteomes" id="UP000095280"/>
    </source>
</evidence>
<dbReference type="GO" id="GO:0003676">
    <property type="term" value="F:nucleic acid binding"/>
    <property type="evidence" value="ECO:0007669"/>
    <property type="project" value="InterPro"/>
</dbReference>
<evidence type="ECO:0000259" key="2">
    <source>
        <dbReference type="Pfam" id="PF00270"/>
    </source>
</evidence>